<feature type="compositionally biased region" description="Low complexity" evidence="1">
    <location>
        <begin position="853"/>
        <end position="875"/>
    </location>
</feature>
<dbReference type="VEuPathDB" id="CryptoDB:Cvel_4458"/>
<dbReference type="SMART" id="SM00034">
    <property type="entry name" value="CLECT"/>
    <property type="match status" value="1"/>
</dbReference>
<dbReference type="InterPro" id="IPR016186">
    <property type="entry name" value="C-type_lectin-like/link_sf"/>
</dbReference>
<evidence type="ECO:0000259" key="3">
    <source>
        <dbReference type="PROSITE" id="PS50041"/>
    </source>
</evidence>
<dbReference type="Gene3D" id="3.10.100.10">
    <property type="entry name" value="Mannose-Binding Protein A, subunit A"/>
    <property type="match status" value="2"/>
</dbReference>
<feature type="domain" description="C-type lectin" evidence="3">
    <location>
        <begin position="1059"/>
        <end position="1163"/>
    </location>
</feature>
<feature type="signal peptide" evidence="2">
    <location>
        <begin position="1"/>
        <end position="23"/>
    </location>
</feature>
<feature type="chain" id="PRO_5005190434" description="C-type lectin domain-containing protein" evidence="2">
    <location>
        <begin position="24"/>
        <end position="1388"/>
    </location>
</feature>
<evidence type="ECO:0000256" key="2">
    <source>
        <dbReference type="SAM" id="SignalP"/>
    </source>
</evidence>
<feature type="region of interest" description="Disordered" evidence="1">
    <location>
        <begin position="82"/>
        <end position="119"/>
    </location>
</feature>
<accession>A0A0G4GBH1</accession>
<evidence type="ECO:0000256" key="1">
    <source>
        <dbReference type="SAM" id="MobiDB-lite"/>
    </source>
</evidence>
<name>A0A0G4GBH1_9ALVE</name>
<dbReference type="PhylomeDB" id="A0A0G4GBH1"/>
<reference evidence="4" key="1">
    <citation type="submission" date="2014-11" db="EMBL/GenBank/DDBJ databases">
        <authorList>
            <person name="Otto D Thomas"/>
            <person name="Naeem Raeece"/>
        </authorList>
    </citation>
    <scope>NUCLEOTIDE SEQUENCE</scope>
</reference>
<dbReference type="Pfam" id="PF00059">
    <property type="entry name" value="Lectin_C"/>
    <property type="match status" value="1"/>
</dbReference>
<evidence type="ECO:0000313" key="4">
    <source>
        <dbReference type="EMBL" id="CEM26321.1"/>
    </source>
</evidence>
<dbReference type="InterPro" id="IPR001304">
    <property type="entry name" value="C-type_lectin-like"/>
</dbReference>
<dbReference type="InterPro" id="IPR008979">
    <property type="entry name" value="Galactose-bd-like_sf"/>
</dbReference>
<proteinExistence type="predicted"/>
<dbReference type="PROSITE" id="PS50041">
    <property type="entry name" value="C_TYPE_LECTIN_2"/>
    <property type="match status" value="1"/>
</dbReference>
<protein>
    <recommendedName>
        <fullName evidence="3">C-type lectin domain-containing protein</fullName>
    </recommendedName>
</protein>
<dbReference type="SUPFAM" id="SSF56436">
    <property type="entry name" value="C-type lectin-like"/>
    <property type="match status" value="2"/>
</dbReference>
<gene>
    <name evidence="4" type="ORF">Cvel_4458</name>
</gene>
<dbReference type="SUPFAM" id="SSF49785">
    <property type="entry name" value="Galactose-binding domain-like"/>
    <property type="match status" value="1"/>
</dbReference>
<dbReference type="CDD" id="cd00037">
    <property type="entry name" value="CLECT"/>
    <property type="match status" value="1"/>
</dbReference>
<feature type="region of interest" description="Disordered" evidence="1">
    <location>
        <begin position="853"/>
        <end position="893"/>
    </location>
</feature>
<keyword evidence="2" id="KW-0732">Signal</keyword>
<dbReference type="EMBL" id="CDMZ01001048">
    <property type="protein sequence ID" value="CEM26321.1"/>
    <property type="molecule type" value="Genomic_DNA"/>
</dbReference>
<sequence length="1388" mass="146862">MRRFGTFLTLLGLSSCLVLKSHAHRVHGHRTPWLPWYTKEKEIAKPGVIAPHEDSPQLVQPGRSSASRFGVSLPTDNLTKFEGCPATSSTSFNTDRQRRTAVSHPHASSDVSSEKDEGDNLVTVGARRSSAACGAGQVPLSEVGFGSAPKVTCCPADKLECAGCSSFANGACAKCLPGYVKQCAAGKDTCGPVVCTACSDIPGYTDSDGKSCSQLCPATPKLFSQTEKNAFVAKATGGLTAMDACCACGGGLRDPTPWAYNDDVDFVLGKPVKVTPMPRTATAYAPDGCELEKYGLSLDPVTGVIEGSPLATEPFSLECKVTALQSPELGISYNATMKVRVLPFAYGRANLLLGSAALPVVSSRTYNAGKFGIKCSPTVSWLDQTGFAQAGQIKLAAEAGVKTGGLAGTAIETTASEHLKGVNSTLTGSLLVEKPSTRCHLTAERNAPTKGGKTTVMTDAADMVLIRSAPWTDIVYPVPFPAASPLLLTVGKPVEAPKILRPTDAAGNRNTMPPAFFTISCALKGTTTAVTEHVARTHEVNFVTASKSRIPLFTMDPVSGEIGGATSSKANGGWELPFKYVDAAQRGLVELECKIFGSELTASKPTGPAGPLPTSAWLAASKTVSITVQDDSCWQDVQVKSDSVFLTAYTQASAHQSLEACRRTCGTDASCALFNFSSNKCYKGRRSSKPGAARAALIDVQAKLSACDPSKTCKALEVQGHAWLSGTFCPVVRDFTAGSFMFAYQKTGFTPQDATYLYPYVAAREGTPAPCPAGSKWIVRQASGGDFLDPEGGQFTFRGRLLACLPPENTKGKWATGTGSIYMPPDFTKTSSKFLISMTPQICKSPLADLANAQSKDAQGAQQGQSAAAEEQTGGAPAGGGSPGEVYRIHDPDIEGPTGAASHWLDPCECFPVEWGPNAPVNPQVFSMLPRDGVNKIPKLTAKPQLIVKGSVTCMWKDLLSSFPTDSEEECSAKCREAAQCNFFWVGTMGAAPQCRLFSVCDALMSEPGNEQEMVSGALFGLPRYDVCLMADPQACAARTKRRKYLTSDDAESVSAPSFRVLCERFTKAEASHACKAQGMILAQVTSPLQNDWAVTALSSLCSAVTPWGWIDGSDAGHEGTWKFSDGTPQVYNNYNAGEPNGRTTENCNLLNVNSKWYDITCSYGGAAAVCMNTPKRLKAVCQSTTPNAAAAKCHAVGMKVATISTTADLENAQTVLASQCAGANGVAVIDGTNEGGGVAEYYTSDARTWSAPRWKAGHPKAGGGHCARLNVDGMESTPCTTASPAVLCQHDLSGLAFLPQSATAQLSSWDANHDKRGLSFKAPPLHHAWAWCGKFGGHGWHEWVEIGMPKAMWVSAIATRGRADWDQWVTAYRVEYLEAGGFVKVGR</sequence>
<dbReference type="InterPro" id="IPR016187">
    <property type="entry name" value="CTDL_fold"/>
</dbReference>
<dbReference type="Gene3D" id="2.60.120.260">
    <property type="entry name" value="Galactose-binding domain-like"/>
    <property type="match status" value="1"/>
</dbReference>
<organism evidence="4">
    <name type="scientific">Chromera velia CCMP2878</name>
    <dbReference type="NCBI Taxonomy" id="1169474"/>
    <lineage>
        <taxon>Eukaryota</taxon>
        <taxon>Sar</taxon>
        <taxon>Alveolata</taxon>
        <taxon>Colpodellida</taxon>
        <taxon>Chromeraceae</taxon>
        <taxon>Chromera</taxon>
    </lineage>
</organism>
<dbReference type="PROSITE" id="PS51257">
    <property type="entry name" value="PROKAR_LIPOPROTEIN"/>
    <property type="match status" value="1"/>
</dbReference>
<feature type="region of interest" description="Disordered" evidence="1">
    <location>
        <begin position="49"/>
        <end position="70"/>
    </location>
</feature>